<organism evidence="6 7">
    <name type="scientific">Sphaeroforma arctica JP610</name>
    <dbReference type="NCBI Taxonomy" id="667725"/>
    <lineage>
        <taxon>Eukaryota</taxon>
        <taxon>Ichthyosporea</taxon>
        <taxon>Ichthyophonida</taxon>
        <taxon>Sphaeroforma</taxon>
    </lineage>
</organism>
<protein>
    <recommendedName>
        <fullName evidence="5">SAM domain-containing protein</fullName>
    </recommendedName>
</protein>
<dbReference type="EMBL" id="KQ241770">
    <property type="protein sequence ID" value="KNC84347.1"/>
    <property type="molecule type" value="Genomic_DNA"/>
</dbReference>
<dbReference type="Gene3D" id="1.10.150.50">
    <property type="entry name" value="Transcription Factor, Ets-1"/>
    <property type="match status" value="1"/>
</dbReference>
<feature type="compositionally biased region" description="Polar residues" evidence="4">
    <location>
        <begin position="87"/>
        <end position="97"/>
    </location>
</feature>
<dbReference type="Pfam" id="PF07647">
    <property type="entry name" value="SAM_2"/>
    <property type="match status" value="1"/>
</dbReference>
<dbReference type="InterPro" id="IPR001660">
    <property type="entry name" value="SAM"/>
</dbReference>
<feature type="compositionally biased region" description="Polar residues" evidence="4">
    <location>
        <begin position="151"/>
        <end position="198"/>
    </location>
</feature>
<name>A0A0L0G5N7_9EUKA</name>
<keyword evidence="7" id="KW-1185">Reference proteome</keyword>
<dbReference type="SMART" id="SM00454">
    <property type="entry name" value="SAM"/>
    <property type="match status" value="1"/>
</dbReference>
<reference evidence="6 7" key="1">
    <citation type="submission" date="2011-02" db="EMBL/GenBank/DDBJ databases">
        <title>The Genome Sequence of Sphaeroforma arctica JP610.</title>
        <authorList>
            <consortium name="The Broad Institute Genome Sequencing Platform"/>
            <person name="Russ C."/>
            <person name="Cuomo C."/>
            <person name="Young S.K."/>
            <person name="Zeng Q."/>
            <person name="Gargeya S."/>
            <person name="Alvarado L."/>
            <person name="Berlin A."/>
            <person name="Chapman S.B."/>
            <person name="Chen Z."/>
            <person name="Freedman E."/>
            <person name="Gellesch M."/>
            <person name="Goldberg J."/>
            <person name="Griggs A."/>
            <person name="Gujja S."/>
            <person name="Heilman E."/>
            <person name="Heiman D."/>
            <person name="Howarth C."/>
            <person name="Mehta T."/>
            <person name="Neiman D."/>
            <person name="Pearson M."/>
            <person name="Roberts A."/>
            <person name="Saif S."/>
            <person name="Shea T."/>
            <person name="Shenoy N."/>
            <person name="Sisk P."/>
            <person name="Stolte C."/>
            <person name="Sykes S."/>
            <person name="White J."/>
            <person name="Yandava C."/>
            <person name="Burger G."/>
            <person name="Gray M.W."/>
            <person name="Holland P.W.H."/>
            <person name="King N."/>
            <person name="Lang F.B.F."/>
            <person name="Roger A.J."/>
            <person name="Ruiz-Trillo I."/>
            <person name="Haas B."/>
            <person name="Nusbaum C."/>
            <person name="Birren B."/>
        </authorList>
    </citation>
    <scope>NUCLEOTIDE SEQUENCE [LARGE SCALE GENOMIC DNA]</scope>
    <source>
        <strain evidence="6 7">JP610</strain>
    </source>
</reference>
<dbReference type="Proteomes" id="UP000054560">
    <property type="component" value="Unassembled WGS sequence"/>
</dbReference>
<dbReference type="GO" id="GO:0003729">
    <property type="term" value="F:mRNA binding"/>
    <property type="evidence" value="ECO:0007669"/>
    <property type="project" value="TreeGrafter"/>
</dbReference>
<dbReference type="GeneID" id="25903931"/>
<feature type="compositionally biased region" description="Basic residues" evidence="4">
    <location>
        <begin position="99"/>
        <end position="115"/>
    </location>
</feature>
<dbReference type="OrthoDB" id="2155283at2759"/>
<dbReference type="GO" id="GO:0000932">
    <property type="term" value="C:P-body"/>
    <property type="evidence" value="ECO:0007669"/>
    <property type="project" value="TreeGrafter"/>
</dbReference>
<dbReference type="InterPro" id="IPR013761">
    <property type="entry name" value="SAM/pointed_sf"/>
</dbReference>
<dbReference type="InterPro" id="IPR050897">
    <property type="entry name" value="SMAUG/VTS1_RNA-bind"/>
</dbReference>
<comment type="subcellular location">
    <subcellularLocation>
        <location evidence="1">Cytoplasm</location>
    </subcellularLocation>
</comment>
<dbReference type="SUPFAM" id="SSF47769">
    <property type="entry name" value="SAM/Pointed domain"/>
    <property type="match status" value="1"/>
</dbReference>
<feature type="region of interest" description="Disordered" evidence="4">
    <location>
        <begin position="24"/>
        <end position="226"/>
    </location>
</feature>
<feature type="domain" description="SAM" evidence="5">
    <location>
        <begin position="243"/>
        <end position="302"/>
    </location>
</feature>
<dbReference type="PANTHER" id="PTHR12515">
    <property type="entry name" value="STERILE ALPHA MOTIF DOMAIN CONTAINING PROTEIN 4-RELATED"/>
    <property type="match status" value="1"/>
</dbReference>
<dbReference type="AlphaFoldDB" id="A0A0L0G5N7"/>
<proteinExistence type="predicted"/>
<dbReference type="PROSITE" id="PS50105">
    <property type="entry name" value="SAM_DOMAIN"/>
    <property type="match status" value="1"/>
</dbReference>
<keyword evidence="3" id="KW-0694">RNA-binding</keyword>
<evidence type="ECO:0000256" key="3">
    <source>
        <dbReference type="ARBA" id="ARBA00022884"/>
    </source>
</evidence>
<evidence type="ECO:0000256" key="2">
    <source>
        <dbReference type="ARBA" id="ARBA00022490"/>
    </source>
</evidence>
<evidence type="ECO:0000259" key="5">
    <source>
        <dbReference type="PROSITE" id="PS50105"/>
    </source>
</evidence>
<dbReference type="RefSeq" id="XP_014158249.1">
    <property type="nucleotide sequence ID" value="XM_014302774.1"/>
</dbReference>
<dbReference type="STRING" id="667725.A0A0L0G5N7"/>
<sequence>MRGYSIAQNGGVFASRPTIPKQLPDHYTMENMTDGFPGEDLSDLNPHARPFWTDSNAPKGVENSGIKNDGKSSEFGKQRRDTEDKSSVNNGQQTYKNSVPKHLRQLHPGVNRRHTISTQDSSSRISQGKRNTDHGQITARSDNYARKYNLRGSTNAPKSQLAKSMSSSEAHARPNSSSGVSLWNQNKTRASRSNSRASPISRVRKGKGALALDDDTGKGEKGQQRKRRYSVDTLDFTELQNFDVPSFLKHIRLHKYTDTLAEHNVVFSKLIQMDEDALEQTGVHARGARLRLLKAIDRYNEFMAENWNCQAENEPLPATMSSPLMRNPPQSSNLSSYSDTNFEISNSAARVSQASEEKMSFRYPVKLQQNMASAHNAQQPVNFRLLQQDVIFRNPEHKVEHHSFVEPSHMRAIPDADNSMHSASVGHTSRMSSIFDRNDDRVFSANSTQAQNLNDIPNVDAQYRDVGDMGSAFNSRASGRPIMIPNHVSDNLRRPRATSAPPPRSSMFSWPQTLNSMDTMQYEASSNTSEVIIQAPLGLSGPPTSRIGDVMNSGGPRDYVPMGLGQQQQHTSGTGYSEVSDSNLKLDEGVLEQGMRLLNLLESNEDVSDKNNDSFEEVSSFFSSPFGGPNVGAQQDNRPDQGSYYGHGNESLYASPARMSNGTQPSQNAGRLVDDLTWVRRDAWAGPSLQSNHNQHAQLHANAHAHAHAHTNHVYPSHAMEQTFRQAQKVTGRHPSSTSPGSLVEPTLASMYVMR</sequence>
<evidence type="ECO:0000313" key="7">
    <source>
        <dbReference type="Proteomes" id="UP000054560"/>
    </source>
</evidence>
<evidence type="ECO:0000256" key="4">
    <source>
        <dbReference type="SAM" id="MobiDB-lite"/>
    </source>
</evidence>
<feature type="region of interest" description="Disordered" evidence="4">
    <location>
        <begin position="477"/>
        <end position="509"/>
    </location>
</feature>
<feature type="compositionally biased region" description="Basic and acidic residues" evidence="4">
    <location>
        <begin position="68"/>
        <end position="86"/>
    </location>
</feature>
<evidence type="ECO:0000256" key="1">
    <source>
        <dbReference type="ARBA" id="ARBA00004496"/>
    </source>
</evidence>
<feature type="compositionally biased region" description="Polar residues" evidence="4">
    <location>
        <begin position="116"/>
        <end position="141"/>
    </location>
</feature>
<dbReference type="GO" id="GO:0000289">
    <property type="term" value="P:nuclear-transcribed mRNA poly(A) tail shortening"/>
    <property type="evidence" value="ECO:0007669"/>
    <property type="project" value="TreeGrafter"/>
</dbReference>
<evidence type="ECO:0000313" key="6">
    <source>
        <dbReference type="EMBL" id="KNC84347.1"/>
    </source>
</evidence>
<accession>A0A0L0G5N7</accession>
<keyword evidence="2" id="KW-0963">Cytoplasm</keyword>
<gene>
    <name evidence="6" type="ORF">SARC_03427</name>
</gene>
<dbReference type="PANTHER" id="PTHR12515:SF5">
    <property type="entry name" value="PROTEIN SMAUG"/>
    <property type="match status" value="1"/>
</dbReference>